<dbReference type="InterPro" id="IPR001202">
    <property type="entry name" value="WW_dom"/>
</dbReference>
<dbReference type="HOGENOM" id="CLU_1555717_0_0_1"/>
<dbReference type="CDD" id="cd00201">
    <property type="entry name" value="WW"/>
    <property type="match status" value="1"/>
</dbReference>
<reference evidence="2 3" key="1">
    <citation type="submission" date="2014-04" db="EMBL/GenBank/DDBJ databases">
        <authorList>
            <consortium name="DOE Joint Genome Institute"/>
            <person name="Kuo A."/>
            <person name="Martino E."/>
            <person name="Perotto S."/>
            <person name="Kohler A."/>
            <person name="Nagy L.G."/>
            <person name="Floudas D."/>
            <person name="Copeland A."/>
            <person name="Barry K.W."/>
            <person name="Cichocki N."/>
            <person name="Veneault-Fourrey C."/>
            <person name="LaButti K."/>
            <person name="Lindquist E.A."/>
            <person name="Lipzen A."/>
            <person name="Lundell T."/>
            <person name="Morin E."/>
            <person name="Murat C."/>
            <person name="Sun H."/>
            <person name="Tunlid A."/>
            <person name="Henrissat B."/>
            <person name="Grigoriev I.V."/>
            <person name="Hibbett D.S."/>
            <person name="Martin F."/>
            <person name="Nordberg H.P."/>
            <person name="Cantor M.N."/>
            <person name="Hua S.X."/>
        </authorList>
    </citation>
    <scope>NUCLEOTIDE SEQUENCE [LARGE SCALE GENOMIC DNA]</scope>
    <source>
        <strain evidence="2 3">Zn</strain>
    </source>
</reference>
<proteinExistence type="predicted"/>
<dbReference type="PROSITE" id="PS50020">
    <property type="entry name" value="WW_DOMAIN_2"/>
    <property type="match status" value="1"/>
</dbReference>
<dbReference type="InParanoid" id="A0A0C3D9V7"/>
<organism evidence="2 3">
    <name type="scientific">Oidiodendron maius (strain Zn)</name>
    <dbReference type="NCBI Taxonomy" id="913774"/>
    <lineage>
        <taxon>Eukaryota</taxon>
        <taxon>Fungi</taxon>
        <taxon>Dikarya</taxon>
        <taxon>Ascomycota</taxon>
        <taxon>Pezizomycotina</taxon>
        <taxon>Leotiomycetes</taxon>
        <taxon>Leotiomycetes incertae sedis</taxon>
        <taxon>Myxotrichaceae</taxon>
        <taxon>Oidiodendron</taxon>
    </lineage>
</organism>
<dbReference type="Gene3D" id="2.20.70.10">
    <property type="match status" value="1"/>
</dbReference>
<evidence type="ECO:0000259" key="1">
    <source>
        <dbReference type="PROSITE" id="PS50020"/>
    </source>
</evidence>
<dbReference type="SUPFAM" id="SSF51045">
    <property type="entry name" value="WW domain"/>
    <property type="match status" value="1"/>
</dbReference>
<accession>A0A0C3D9V7</accession>
<gene>
    <name evidence="2" type="ORF">OIDMADRAFT_147130</name>
</gene>
<dbReference type="SMART" id="SM00456">
    <property type="entry name" value="WW"/>
    <property type="match status" value="1"/>
</dbReference>
<protein>
    <recommendedName>
        <fullName evidence="1">WW domain-containing protein</fullName>
    </recommendedName>
</protein>
<dbReference type="Pfam" id="PF00397">
    <property type="entry name" value="WW"/>
    <property type="match status" value="1"/>
</dbReference>
<dbReference type="EMBL" id="KN832880">
    <property type="protein sequence ID" value="KIM98722.1"/>
    <property type="molecule type" value="Genomic_DNA"/>
</dbReference>
<name>A0A0C3D9V7_OIDMZ</name>
<evidence type="ECO:0000313" key="2">
    <source>
        <dbReference type="EMBL" id="KIM98722.1"/>
    </source>
</evidence>
<dbReference type="Proteomes" id="UP000054321">
    <property type="component" value="Unassembled WGS sequence"/>
</dbReference>
<keyword evidence="3" id="KW-1185">Reference proteome</keyword>
<reference evidence="3" key="2">
    <citation type="submission" date="2015-01" db="EMBL/GenBank/DDBJ databases">
        <title>Evolutionary Origins and Diversification of the Mycorrhizal Mutualists.</title>
        <authorList>
            <consortium name="DOE Joint Genome Institute"/>
            <consortium name="Mycorrhizal Genomics Consortium"/>
            <person name="Kohler A."/>
            <person name="Kuo A."/>
            <person name="Nagy L.G."/>
            <person name="Floudas D."/>
            <person name="Copeland A."/>
            <person name="Barry K.W."/>
            <person name="Cichocki N."/>
            <person name="Veneault-Fourrey C."/>
            <person name="LaButti K."/>
            <person name="Lindquist E.A."/>
            <person name="Lipzen A."/>
            <person name="Lundell T."/>
            <person name="Morin E."/>
            <person name="Murat C."/>
            <person name="Riley R."/>
            <person name="Ohm R."/>
            <person name="Sun H."/>
            <person name="Tunlid A."/>
            <person name="Henrissat B."/>
            <person name="Grigoriev I.V."/>
            <person name="Hibbett D.S."/>
            <person name="Martin F."/>
        </authorList>
    </citation>
    <scope>NUCLEOTIDE SEQUENCE [LARGE SCALE GENOMIC DNA]</scope>
    <source>
        <strain evidence="3">Zn</strain>
    </source>
</reference>
<sequence>MPDYTYWMELERALLYIHSCAEYGWNLSNLIEQSDFNLYIPTMATPPKPLTAAKNDAPLKTKEFKAPIKGVAPYKDVPEWTPQDLTETPLPAGYTRCFDEMNRPYYQNENTKISSWLHPVKLQEFKDANMIAEGEFNKDLYCSELTRDGKIILVDYNFPDEGTVSGPWDTNE</sequence>
<feature type="domain" description="WW" evidence="1">
    <location>
        <begin position="88"/>
        <end position="121"/>
    </location>
</feature>
<evidence type="ECO:0000313" key="3">
    <source>
        <dbReference type="Proteomes" id="UP000054321"/>
    </source>
</evidence>
<dbReference type="AlphaFoldDB" id="A0A0C3D9V7"/>
<dbReference type="InterPro" id="IPR036020">
    <property type="entry name" value="WW_dom_sf"/>
</dbReference>